<keyword evidence="2" id="KW-1133">Transmembrane helix</keyword>
<dbReference type="Pfam" id="PF07786">
    <property type="entry name" value="HGSNAT_cat"/>
    <property type="match status" value="1"/>
</dbReference>
<feature type="transmembrane region" description="Helical" evidence="2">
    <location>
        <begin position="103"/>
        <end position="122"/>
    </location>
</feature>
<proteinExistence type="predicted"/>
<dbReference type="STRING" id="266779.Meso_1261"/>
<evidence type="ECO:0000256" key="1">
    <source>
        <dbReference type="SAM" id="MobiDB-lite"/>
    </source>
</evidence>
<dbReference type="InterPro" id="IPR012429">
    <property type="entry name" value="HGSNAT_cat"/>
</dbReference>
<evidence type="ECO:0000259" key="3">
    <source>
        <dbReference type="Pfam" id="PF07786"/>
    </source>
</evidence>
<feature type="transmembrane region" description="Helical" evidence="2">
    <location>
        <begin position="155"/>
        <end position="174"/>
    </location>
</feature>
<feature type="transmembrane region" description="Helical" evidence="2">
    <location>
        <begin position="72"/>
        <end position="91"/>
    </location>
</feature>
<organism evidence="4">
    <name type="scientific">Chelativorans sp. (strain BNC1)</name>
    <dbReference type="NCBI Taxonomy" id="266779"/>
    <lineage>
        <taxon>Bacteria</taxon>
        <taxon>Pseudomonadati</taxon>
        <taxon>Pseudomonadota</taxon>
        <taxon>Alphaproteobacteria</taxon>
        <taxon>Hyphomicrobiales</taxon>
        <taxon>Phyllobacteriaceae</taxon>
        <taxon>Chelativorans</taxon>
    </lineage>
</organism>
<reference evidence="4" key="1">
    <citation type="submission" date="2006-06" db="EMBL/GenBank/DDBJ databases">
        <title>Complete sequence of chromosome of Chelativorans sp. BNC1.</title>
        <authorList>
            <consortium name="US DOE Joint Genome Institute"/>
            <person name="Copeland A."/>
            <person name="Lucas S."/>
            <person name="Lapidus A."/>
            <person name="Barry K."/>
            <person name="Detter J.C."/>
            <person name="Glavina del Rio T."/>
            <person name="Hammon N."/>
            <person name="Israni S."/>
            <person name="Dalin E."/>
            <person name="Tice H."/>
            <person name="Pitluck S."/>
            <person name="Chertkov O."/>
            <person name="Brettin T."/>
            <person name="Bruce D."/>
            <person name="Han C."/>
            <person name="Tapia R."/>
            <person name="Gilna P."/>
            <person name="Schmutz J."/>
            <person name="Larimer F."/>
            <person name="Land M."/>
            <person name="Hauser L."/>
            <person name="Kyrpides N."/>
            <person name="Mikhailova N."/>
            <person name="Richardson P."/>
        </authorList>
    </citation>
    <scope>NUCLEOTIDE SEQUENCE</scope>
    <source>
        <strain evidence="4">BNC1</strain>
    </source>
</reference>
<accession>Q11IW8</accession>
<dbReference type="AlphaFoldDB" id="Q11IW8"/>
<feature type="transmembrane region" description="Helical" evidence="2">
    <location>
        <begin position="194"/>
        <end position="214"/>
    </location>
</feature>
<dbReference type="KEGG" id="mes:Meso_1261"/>
<evidence type="ECO:0000256" key="2">
    <source>
        <dbReference type="SAM" id="Phobius"/>
    </source>
</evidence>
<dbReference type="EMBL" id="CP000390">
    <property type="protein sequence ID" value="ABG62657.1"/>
    <property type="molecule type" value="Genomic_DNA"/>
</dbReference>
<protein>
    <recommendedName>
        <fullName evidence="3">Heparan-alpha-glucosaminide N-acetyltransferase catalytic domain-containing protein</fullName>
    </recommendedName>
</protein>
<feature type="domain" description="Heparan-alpha-glucosaminide N-acetyltransferase catalytic" evidence="3">
    <location>
        <begin position="30"/>
        <end position="251"/>
    </location>
</feature>
<evidence type="ECO:0000313" key="4">
    <source>
        <dbReference type="EMBL" id="ABG62657.1"/>
    </source>
</evidence>
<dbReference type="eggNOG" id="COG3503">
    <property type="taxonomic scope" value="Bacteria"/>
</dbReference>
<keyword evidence="2" id="KW-0472">Membrane</keyword>
<feature type="transmembrane region" description="Helical" evidence="2">
    <location>
        <begin position="243"/>
        <end position="261"/>
    </location>
</feature>
<sequence length="335" mass="37041">MRWFVGPTLPESSSAARTKSRNRMQAARSRIELIDIARGVALVAMAIYHFTWDLDFFGYVEPGMSITGAWKFFARSIACSFLFLVGFSLYLAHGHRFRARPFLKRLGMIAAAAVAITAATYILFPDSFIFFGILHHIALATIVGAAVLRLPVPVLLLLAAAVIAAPHYIQAPFLDHPAFWWTGLSSNVPTTNDYIPFFPWFGAVLLGIAGAKTAERFGLLARLSEIRPGGVMPVLAVAGRHSLLFYLLHQPVLFSCVWLFMQVMPPDRGPAFMQACTAQCSTQRDEAFCRAYCGCVLEEVAAQGRSDALFAANPDEETRAWLENLVLQCSMEKEE</sequence>
<name>Q11IW8_CHESB</name>
<feature type="region of interest" description="Disordered" evidence="1">
    <location>
        <begin position="1"/>
        <end position="21"/>
    </location>
</feature>
<feature type="transmembrane region" description="Helical" evidence="2">
    <location>
        <begin position="128"/>
        <end position="148"/>
    </location>
</feature>
<dbReference type="HOGENOM" id="CLU_067755_0_0_5"/>
<gene>
    <name evidence="4" type="ordered locus">Meso_1261</name>
</gene>
<feature type="transmembrane region" description="Helical" evidence="2">
    <location>
        <begin position="33"/>
        <end position="52"/>
    </location>
</feature>
<keyword evidence="2" id="KW-0812">Transmembrane</keyword>